<gene>
    <name evidence="1" type="ORF">GWR21_01685</name>
</gene>
<dbReference type="KEGG" id="chih:GWR21_01685"/>
<organism evidence="1 2">
    <name type="scientific">Chitinophaga agri</name>
    <dbReference type="NCBI Taxonomy" id="2703787"/>
    <lineage>
        <taxon>Bacteria</taxon>
        <taxon>Pseudomonadati</taxon>
        <taxon>Bacteroidota</taxon>
        <taxon>Chitinophagia</taxon>
        <taxon>Chitinophagales</taxon>
        <taxon>Chitinophagaceae</taxon>
        <taxon>Chitinophaga</taxon>
    </lineage>
</organism>
<sequence length="156" mass="17355">MQEVATDIKAEAVIALSARSGDGVTNFAITLNIMDGEKIVKSKFADRGGETKVPGGPSLRSTKANIFELRTEPRVLSTVVEKLDETGHVKVTIKALIVAKEYEDREYDPWTKDRFRVIRFDEAPRDIALGVDYQMIAAPLSNDDVEVEIIYNDVIL</sequence>
<accession>A0A6B9Z8Z6</accession>
<evidence type="ECO:0000313" key="1">
    <source>
        <dbReference type="EMBL" id="QHS58349.1"/>
    </source>
</evidence>
<proteinExistence type="predicted"/>
<name>A0A6B9Z8Z6_9BACT</name>
<dbReference type="Proteomes" id="UP000476411">
    <property type="component" value="Chromosome"/>
</dbReference>
<protein>
    <submittedName>
        <fullName evidence="1">Uncharacterized protein</fullName>
    </submittedName>
</protein>
<reference evidence="1 2" key="1">
    <citation type="submission" date="2020-01" db="EMBL/GenBank/DDBJ databases">
        <title>Complete genome sequence of Chitinophaga sp. H33E-04 isolated from quinoa roots.</title>
        <authorList>
            <person name="Weon H.-Y."/>
            <person name="Lee S.A."/>
        </authorList>
    </citation>
    <scope>NUCLEOTIDE SEQUENCE [LARGE SCALE GENOMIC DNA]</scope>
    <source>
        <strain evidence="1 2">H33E-04</strain>
    </source>
</reference>
<keyword evidence="2" id="KW-1185">Reference proteome</keyword>
<dbReference type="AlphaFoldDB" id="A0A6B9Z8Z6"/>
<dbReference type="EMBL" id="CP048113">
    <property type="protein sequence ID" value="QHS58349.1"/>
    <property type="molecule type" value="Genomic_DNA"/>
</dbReference>
<dbReference type="RefSeq" id="WP_162330054.1">
    <property type="nucleotide sequence ID" value="NZ_CP048113.1"/>
</dbReference>
<evidence type="ECO:0000313" key="2">
    <source>
        <dbReference type="Proteomes" id="UP000476411"/>
    </source>
</evidence>